<keyword evidence="3" id="KW-1185">Reference proteome</keyword>
<protein>
    <submittedName>
        <fullName evidence="2">Uncharacterized protein</fullName>
    </submittedName>
</protein>
<dbReference type="Proteomes" id="UP000003460">
    <property type="component" value="Unassembled WGS sequence"/>
</dbReference>
<dbReference type="HOGENOM" id="CLU_2603115_0_0_10"/>
<gene>
    <name evidence="2" type="ORF">GCWU000325_02715</name>
</gene>
<comment type="caution">
    <text evidence="2">The sequence shown here is derived from an EMBL/GenBank/DDBJ whole genome shotgun (WGS) entry which is preliminary data.</text>
</comment>
<evidence type="ECO:0000313" key="3">
    <source>
        <dbReference type="Proteomes" id="UP000003460"/>
    </source>
</evidence>
<dbReference type="STRING" id="626522.GCWU000325_02715"/>
<reference evidence="2" key="1">
    <citation type="submission" date="2009-09" db="EMBL/GenBank/DDBJ databases">
        <authorList>
            <person name="Weinstock G."/>
            <person name="Sodergren E."/>
            <person name="Clifton S."/>
            <person name="Fulton L."/>
            <person name="Fulton B."/>
            <person name="Courtney L."/>
            <person name="Fronick C."/>
            <person name="Harrison M."/>
            <person name="Strong C."/>
            <person name="Farmer C."/>
            <person name="Delahaunty K."/>
            <person name="Markovic C."/>
            <person name="Hall O."/>
            <person name="Minx P."/>
            <person name="Tomlinson C."/>
            <person name="Mitreva M."/>
            <person name="Nelson J."/>
            <person name="Hou S."/>
            <person name="Wollam A."/>
            <person name="Pepin K.H."/>
            <person name="Johnson M."/>
            <person name="Bhonagiri V."/>
            <person name="Nash W.E."/>
            <person name="Warren W."/>
            <person name="Chinwalla A."/>
            <person name="Mardis E.R."/>
            <person name="Wilson R.K."/>
        </authorList>
    </citation>
    <scope>NUCLEOTIDE SEQUENCE [LARGE SCALE GENOMIC DNA]</scope>
    <source>
        <strain evidence="2">ATCC 51259</strain>
    </source>
</reference>
<accession>C9LKF0</accession>
<dbReference type="AlphaFoldDB" id="C9LKF0"/>
<proteinExistence type="predicted"/>
<evidence type="ECO:0000256" key="1">
    <source>
        <dbReference type="SAM" id="MobiDB-lite"/>
    </source>
</evidence>
<dbReference type="EMBL" id="ACIJ02000028">
    <property type="protein sequence ID" value="EEX70672.1"/>
    <property type="molecule type" value="Genomic_DNA"/>
</dbReference>
<organism evidence="2 3">
    <name type="scientific">Alloprevotella tannerae ATCC 51259</name>
    <dbReference type="NCBI Taxonomy" id="626522"/>
    <lineage>
        <taxon>Bacteria</taxon>
        <taxon>Pseudomonadati</taxon>
        <taxon>Bacteroidota</taxon>
        <taxon>Bacteroidia</taxon>
        <taxon>Bacteroidales</taxon>
        <taxon>Prevotellaceae</taxon>
        <taxon>Alloprevotella</taxon>
    </lineage>
</organism>
<evidence type="ECO:0000313" key="2">
    <source>
        <dbReference type="EMBL" id="EEX70672.1"/>
    </source>
</evidence>
<sequence>MENAKSQDIEHHIKKQRVCQWDEMNHRIVTSEEEEEHKNPGKIANQTINEEYTPIRQRISPEIPIDEFVEKVFHNHHYN</sequence>
<name>C9LKF0_9BACT</name>
<feature type="region of interest" description="Disordered" evidence="1">
    <location>
        <begin position="31"/>
        <end position="50"/>
    </location>
</feature>